<dbReference type="InterPro" id="IPR048341">
    <property type="entry name" value="DUF1285_N"/>
</dbReference>
<organism evidence="3 4">
    <name type="scientific">Pseudoalteromonas spongiae</name>
    <dbReference type="NCBI Taxonomy" id="298657"/>
    <lineage>
        <taxon>Bacteria</taxon>
        <taxon>Pseudomonadati</taxon>
        <taxon>Pseudomonadota</taxon>
        <taxon>Gammaproteobacteria</taxon>
        <taxon>Alteromonadales</taxon>
        <taxon>Pseudoalteromonadaceae</taxon>
        <taxon>Pseudoalteromonas</taxon>
    </lineage>
</organism>
<dbReference type="EMBL" id="JBAWKS010000001">
    <property type="protein sequence ID" value="MEI4550494.1"/>
    <property type="molecule type" value="Genomic_DNA"/>
</dbReference>
<accession>A0ABU8EU45</accession>
<feature type="domain" description="DUF1285" evidence="1">
    <location>
        <begin position="15"/>
        <end position="81"/>
    </location>
</feature>
<proteinExistence type="predicted"/>
<comment type="caution">
    <text evidence="3">The sequence shown here is derived from an EMBL/GenBank/DDBJ whole genome shotgun (WGS) entry which is preliminary data.</text>
</comment>
<protein>
    <submittedName>
        <fullName evidence="3">DUF1285 domain-containing protein</fullName>
    </submittedName>
</protein>
<dbReference type="InterPro" id="IPR023361">
    <property type="entry name" value="DUF1285_beta_roll_sf"/>
</dbReference>
<feature type="domain" description="DUF1285" evidence="2">
    <location>
        <begin position="82"/>
        <end position="161"/>
    </location>
</feature>
<evidence type="ECO:0000313" key="4">
    <source>
        <dbReference type="Proteomes" id="UP001382455"/>
    </source>
</evidence>
<dbReference type="Gene3D" id="2.30.270.10">
    <property type="entry name" value="duf1285 protein"/>
    <property type="match status" value="1"/>
</dbReference>
<dbReference type="Pfam" id="PF06938">
    <property type="entry name" value="DUF1285_N"/>
    <property type="match status" value="1"/>
</dbReference>
<dbReference type="RefSeq" id="WP_336435664.1">
    <property type="nucleotide sequence ID" value="NZ_JBAWKS010000001.1"/>
</dbReference>
<evidence type="ECO:0000259" key="1">
    <source>
        <dbReference type="Pfam" id="PF06938"/>
    </source>
</evidence>
<dbReference type="Gene3D" id="3.10.540.10">
    <property type="entry name" value="duf1285 like domain"/>
    <property type="match status" value="1"/>
</dbReference>
<name>A0ABU8EU45_9GAMM</name>
<gene>
    <name evidence="3" type="ORF">WAE96_12565</name>
</gene>
<dbReference type="Proteomes" id="UP001382455">
    <property type="component" value="Unassembled WGS sequence"/>
</dbReference>
<dbReference type="InterPro" id="IPR048342">
    <property type="entry name" value="DUF1285_C"/>
</dbReference>
<reference evidence="3 4" key="1">
    <citation type="submission" date="2023-12" db="EMBL/GenBank/DDBJ databases">
        <title>Friends and Foes: Symbiotic and Algicidal bacterial influence on Karenia brevis blooms.</title>
        <authorList>
            <person name="Fei C."/>
            <person name="Mohamed A.R."/>
            <person name="Booker A."/>
            <person name="Arshad M."/>
            <person name="Klass S."/>
            <person name="Ahn S."/>
            <person name="Gilbert P.M."/>
            <person name="Heil C.A."/>
            <person name="Martinez J.M."/>
            <person name="Amin S.A."/>
        </authorList>
    </citation>
    <scope>NUCLEOTIDE SEQUENCE [LARGE SCALE GENOMIC DNA]</scope>
    <source>
        <strain evidence="3 4">CE15</strain>
    </source>
</reference>
<sequence>MNLAELTQQIETSIAPFETWQPESCGDIDITIKHNGDWYFQESKINRINLVKLFAKVLTKEQGHYYLKTPVEKMRIQVEDAPFLITHWYQKDSFIVCCDNLAREYVLGENHTLEINGDVPYLHLHHGVMAKVSRNVFYQWAEISEQKKGRFAICSGGQDFFIG</sequence>
<keyword evidence="4" id="KW-1185">Reference proteome</keyword>
<evidence type="ECO:0000313" key="3">
    <source>
        <dbReference type="EMBL" id="MEI4550494.1"/>
    </source>
</evidence>
<evidence type="ECO:0000259" key="2">
    <source>
        <dbReference type="Pfam" id="PF21028"/>
    </source>
</evidence>
<dbReference type="Pfam" id="PF21028">
    <property type="entry name" value="DUF1285_C"/>
    <property type="match status" value="1"/>
</dbReference>